<evidence type="ECO:0000256" key="7">
    <source>
        <dbReference type="ARBA" id="ARBA00023136"/>
    </source>
</evidence>
<dbReference type="GO" id="GO:0071555">
    <property type="term" value="P:cell wall organization"/>
    <property type="evidence" value="ECO:0007669"/>
    <property type="project" value="UniProtKB-UniRule"/>
</dbReference>
<dbReference type="PANTHER" id="PTHR47019:SF1">
    <property type="entry name" value="LIPID II FLIPPASE MURJ"/>
    <property type="match status" value="1"/>
</dbReference>
<keyword evidence="7 10" id="KW-0472">Membrane</keyword>
<dbReference type="PIRSF" id="PIRSF002869">
    <property type="entry name" value="MviN"/>
    <property type="match status" value="1"/>
</dbReference>
<dbReference type="InterPro" id="IPR051050">
    <property type="entry name" value="Lipid_II_flippase_MurJ/MviN"/>
</dbReference>
<keyword evidence="6 10" id="KW-1133">Transmembrane helix</keyword>
<feature type="transmembrane region" description="Helical" evidence="10">
    <location>
        <begin position="380"/>
        <end position="400"/>
    </location>
</feature>
<evidence type="ECO:0000256" key="1">
    <source>
        <dbReference type="ARBA" id="ARBA00004651"/>
    </source>
</evidence>
<feature type="transmembrane region" description="Helical" evidence="10">
    <location>
        <begin position="126"/>
        <end position="150"/>
    </location>
</feature>
<reference evidence="12" key="1">
    <citation type="submission" date="2021-02" db="EMBL/GenBank/DDBJ databases">
        <title>Thiocyanate and organic carbon inputs drive convergent selection for specific autotrophic Afipia and Thiobacillus strains within complex microbiomes.</title>
        <authorList>
            <person name="Huddy R.J."/>
            <person name="Sachdeva R."/>
            <person name="Kadzinga F."/>
            <person name="Kantor R.S."/>
            <person name="Harrison S.T.L."/>
            <person name="Banfield J.F."/>
        </authorList>
    </citation>
    <scope>NUCLEOTIDE SEQUENCE</scope>
    <source>
        <strain evidence="12">SCN18_10_11_15_R4_P_38_20</strain>
    </source>
</reference>
<dbReference type="UniPathway" id="UPA00219"/>
<comment type="similarity">
    <text evidence="9 10 11">Belongs to the MurJ/MviN family.</text>
</comment>
<keyword evidence="3 10" id="KW-0812">Transmembrane</keyword>
<keyword evidence="10" id="KW-0997">Cell inner membrane</keyword>
<feature type="transmembrane region" description="Helical" evidence="10">
    <location>
        <begin position="449"/>
        <end position="467"/>
    </location>
</feature>
<sequence length="521" mass="56864">MTLVRSIATIGGYTMGSRVFGFVREILMARFLGASIVADAFVLALKFPSMFRKILAEGAFNAAFVPMISGILATKGKDEARRFAEEILMVLLVVLFILVAVVEIFMPEILSVVAHGFSKTPERFQLAVQFTRITFPFIFFMSLTALYSGILNSLDKFAAVASSPMVGNIIIIAIVYLLMGFGLATDGYAFSVGVLVCGIVQFVWVLVPTFKNHIVLHLSRPQFTPRVKKFFKLLGPALAGSGVVQISLLLDLLIATFLPAGGVSFIHYADRLVQLPISVLGTAVGTALLPLLSKQIRAEEYQKAEQSQNLALEYALLLTFPAMIGLILLAKPLVHVLFEHGHFSAYATEQTSYVLIALAMGLPAYILIKVFSSTFFARENTLIPFIAAAIGIVTNLVLALCLVRSYGHVGIGIATAISSWVNVGILVYKLWQHKQFHLNDRIKHFIPRMLVAGFFTSLAILILKSLVGPLLEGSYSDKILALVYLVGGGIISFMSIAQLAGALNFIEAKKKFKKIKFGEES</sequence>
<evidence type="ECO:0000256" key="11">
    <source>
        <dbReference type="PIRNR" id="PIRNR002869"/>
    </source>
</evidence>
<dbReference type="HAMAP" id="MF_02078">
    <property type="entry name" value="MurJ_MviN"/>
    <property type="match status" value="1"/>
</dbReference>
<feature type="transmembrane region" description="Helical" evidence="10">
    <location>
        <begin position="406"/>
        <end position="428"/>
    </location>
</feature>
<evidence type="ECO:0000313" key="13">
    <source>
        <dbReference type="Proteomes" id="UP000664414"/>
    </source>
</evidence>
<dbReference type="GO" id="GO:0008360">
    <property type="term" value="P:regulation of cell shape"/>
    <property type="evidence" value="ECO:0007669"/>
    <property type="project" value="UniProtKB-UniRule"/>
</dbReference>
<dbReference type="Proteomes" id="UP000664414">
    <property type="component" value="Unassembled WGS sequence"/>
</dbReference>
<evidence type="ECO:0000256" key="4">
    <source>
        <dbReference type="ARBA" id="ARBA00022960"/>
    </source>
</evidence>
<feature type="transmembrane region" description="Helical" evidence="10">
    <location>
        <begin position="314"/>
        <end position="338"/>
    </location>
</feature>
<comment type="subcellular location">
    <subcellularLocation>
        <location evidence="10">Cell inner membrane</location>
        <topology evidence="10">Multi-pass membrane protein</topology>
    </subcellularLocation>
    <subcellularLocation>
        <location evidence="1">Cell membrane</location>
        <topology evidence="1">Multi-pass membrane protein</topology>
    </subcellularLocation>
</comment>
<feature type="transmembrane region" description="Helical" evidence="10">
    <location>
        <begin position="188"/>
        <end position="210"/>
    </location>
</feature>
<feature type="transmembrane region" description="Helical" evidence="10">
    <location>
        <begin position="54"/>
        <end position="74"/>
    </location>
</feature>
<feature type="transmembrane region" description="Helical" evidence="10">
    <location>
        <begin position="86"/>
        <end position="106"/>
    </location>
</feature>
<keyword evidence="5 10" id="KW-0573">Peptidoglycan synthesis</keyword>
<feature type="transmembrane region" description="Helical" evidence="10">
    <location>
        <begin position="27"/>
        <end position="48"/>
    </location>
</feature>
<evidence type="ECO:0000256" key="8">
    <source>
        <dbReference type="ARBA" id="ARBA00060041"/>
    </source>
</evidence>
<dbReference type="AlphaFoldDB" id="A0A8J7PTB0"/>
<dbReference type="GO" id="GO:0005886">
    <property type="term" value="C:plasma membrane"/>
    <property type="evidence" value="ECO:0007669"/>
    <property type="project" value="UniProtKB-SubCell"/>
</dbReference>
<dbReference type="GO" id="GO:0034204">
    <property type="term" value="P:lipid translocation"/>
    <property type="evidence" value="ECO:0007669"/>
    <property type="project" value="TreeGrafter"/>
</dbReference>
<evidence type="ECO:0000256" key="5">
    <source>
        <dbReference type="ARBA" id="ARBA00022984"/>
    </source>
</evidence>
<evidence type="ECO:0000256" key="9">
    <source>
        <dbReference type="ARBA" id="ARBA00061532"/>
    </source>
</evidence>
<protein>
    <recommendedName>
        <fullName evidence="10">Probable lipid II flippase MurJ</fullName>
    </recommendedName>
</protein>
<organism evidence="12 13">
    <name type="scientific">Candidatus Paracaedimonas acanthamoebae</name>
    <dbReference type="NCBI Taxonomy" id="244581"/>
    <lineage>
        <taxon>Bacteria</taxon>
        <taxon>Pseudomonadati</taxon>
        <taxon>Pseudomonadota</taxon>
        <taxon>Alphaproteobacteria</taxon>
        <taxon>Holosporales</taxon>
        <taxon>Caedimonadaceae</taxon>
        <taxon>Candidatus Paracaedimonas</taxon>
    </lineage>
</organism>
<dbReference type="Pfam" id="PF03023">
    <property type="entry name" value="MurJ"/>
    <property type="match status" value="1"/>
</dbReference>
<evidence type="ECO:0000256" key="3">
    <source>
        <dbReference type="ARBA" id="ARBA00022692"/>
    </source>
</evidence>
<dbReference type="InterPro" id="IPR004268">
    <property type="entry name" value="MurJ"/>
</dbReference>
<dbReference type="PRINTS" id="PR01806">
    <property type="entry name" value="VIRFACTRMVIN"/>
</dbReference>
<comment type="pathway">
    <text evidence="10">Cell wall biogenesis; peptidoglycan biosynthesis.</text>
</comment>
<dbReference type="CDD" id="cd13123">
    <property type="entry name" value="MATE_MurJ_like"/>
    <property type="match status" value="1"/>
</dbReference>
<keyword evidence="10 11" id="KW-0813">Transport</keyword>
<keyword evidence="2 10" id="KW-1003">Cell membrane</keyword>
<feature type="transmembrane region" description="Helical" evidence="10">
    <location>
        <begin position="350"/>
        <end position="368"/>
    </location>
</feature>
<feature type="transmembrane region" description="Helical" evidence="10">
    <location>
        <begin position="230"/>
        <end position="255"/>
    </location>
</feature>
<comment type="function">
    <text evidence="8 10 11">Involved in peptidoglycan biosynthesis. Transports lipid-linked peptidoglycan precursors from the inner to the outer leaflet of the cytoplasmic membrane.</text>
</comment>
<evidence type="ECO:0000313" key="12">
    <source>
        <dbReference type="EMBL" id="MBN9413439.1"/>
    </source>
</evidence>
<feature type="transmembrane region" description="Helical" evidence="10">
    <location>
        <begin position="157"/>
        <end position="182"/>
    </location>
</feature>
<keyword evidence="4 10" id="KW-0133">Cell shape</keyword>
<feature type="transmembrane region" description="Helical" evidence="10">
    <location>
        <begin position="479"/>
        <end position="506"/>
    </location>
</feature>
<name>A0A8J7PTB0_9PROT</name>
<proteinExistence type="inferred from homology"/>
<dbReference type="PANTHER" id="PTHR47019">
    <property type="entry name" value="LIPID II FLIPPASE MURJ"/>
    <property type="match status" value="1"/>
</dbReference>
<gene>
    <name evidence="10 12" type="primary">murJ</name>
    <name evidence="12" type="ORF">J0H12_05910</name>
</gene>
<evidence type="ECO:0000256" key="2">
    <source>
        <dbReference type="ARBA" id="ARBA00022475"/>
    </source>
</evidence>
<keyword evidence="10 11" id="KW-0961">Cell wall biogenesis/degradation</keyword>
<evidence type="ECO:0000256" key="6">
    <source>
        <dbReference type="ARBA" id="ARBA00022989"/>
    </source>
</evidence>
<dbReference type="GO" id="GO:0009252">
    <property type="term" value="P:peptidoglycan biosynthetic process"/>
    <property type="evidence" value="ECO:0007669"/>
    <property type="project" value="UniProtKB-UniRule"/>
</dbReference>
<dbReference type="EMBL" id="JAFKGL010000024">
    <property type="protein sequence ID" value="MBN9413439.1"/>
    <property type="molecule type" value="Genomic_DNA"/>
</dbReference>
<dbReference type="NCBIfam" id="TIGR01695">
    <property type="entry name" value="murJ_mviN"/>
    <property type="match status" value="1"/>
</dbReference>
<dbReference type="GO" id="GO:0015648">
    <property type="term" value="F:lipid-linked peptidoglycan transporter activity"/>
    <property type="evidence" value="ECO:0007669"/>
    <property type="project" value="UniProtKB-UniRule"/>
</dbReference>
<evidence type="ECO:0000256" key="10">
    <source>
        <dbReference type="HAMAP-Rule" id="MF_02078"/>
    </source>
</evidence>
<feature type="transmembrane region" description="Helical" evidence="10">
    <location>
        <begin position="275"/>
        <end position="293"/>
    </location>
</feature>
<comment type="caution">
    <text evidence="12">The sequence shown here is derived from an EMBL/GenBank/DDBJ whole genome shotgun (WGS) entry which is preliminary data.</text>
</comment>
<accession>A0A8J7PTB0</accession>